<sequence length="52" mass="6049">MDHLWERRHRPLGPNDLRAQYTSLARRFLEGEEIGRGDHVHQSAGNQQKRGA</sequence>
<dbReference type="Proteomes" id="UP000215256">
    <property type="component" value="Plasmid unnamed1"/>
</dbReference>
<reference evidence="3 4" key="1">
    <citation type="submission" date="2017-07" db="EMBL/GenBank/DDBJ databases">
        <title>Phylogenetic study on the rhizospheric bacterium Ochrobactrum sp. A44.</title>
        <authorList>
            <person name="Krzyzanowska D.M."/>
            <person name="Ossowicki A."/>
            <person name="Rajewska M."/>
            <person name="Maciag T."/>
            <person name="Kaczynski Z."/>
            <person name="Czerwicka M."/>
            <person name="Jafra S."/>
        </authorList>
    </citation>
    <scope>NUCLEOTIDE SEQUENCE [LARGE SCALE GENOMIC DNA]</scope>
    <source>
        <strain evidence="3 4">A44</strain>
        <plasmid evidence="3 4">unnamed1</plasmid>
    </source>
</reference>
<feature type="region of interest" description="Disordered" evidence="1">
    <location>
        <begin position="32"/>
        <end position="52"/>
    </location>
</feature>
<proteinExistence type="predicted"/>
<dbReference type="KEGG" id="och:CES85_5354"/>
<dbReference type="Proteomes" id="UP000215256">
    <property type="component" value="Chromosome 2"/>
</dbReference>
<geneLocation type="plasmid" evidence="3 4">
    <name>unnamed1</name>
</geneLocation>
<feature type="compositionally biased region" description="Polar residues" evidence="1">
    <location>
        <begin position="43"/>
        <end position="52"/>
    </location>
</feature>
<gene>
    <name evidence="3" type="ORF">CES85_3806</name>
    <name evidence="2" type="ORF">CES85_5354</name>
</gene>
<dbReference type="EMBL" id="CP022605">
    <property type="protein sequence ID" value="ASV88266.1"/>
    <property type="molecule type" value="Genomic_DNA"/>
</dbReference>
<evidence type="ECO:0000313" key="4">
    <source>
        <dbReference type="Proteomes" id="UP000215256"/>
    </source>
</evidence>
<keyword evidence="3" id="KW-0614">Plasmid</keyword>
<feature type="compositionally biased region" description="Basic and acidic residues" evidence="1">
    <location>
        <begin position="32"/>
        <end position="41"/>
    </location>
</feature>
<evidence type="ECO:0000256" key="1">
    <source>
        <dbReference type="SAM" id="MobiDB-lite"/>
    </source>
</evidence>
<name>A0A248UNR3_9HYPH</name>
<protein>
    <submittedName>
        <fullName evidence="3">Uncharacterized protein</fullName>
    </submittedName>
</protein>
<accession>A0A248UNR3</accession>
<dbReference type="AlphaFoldDB" id="A0A248UNR3"/>
<organism evidence="3 4">
    <name type="scientific">Ochrobactrum quorumnocens</name>
    <dbReference type="NCBI Taxonomy" id="271865"/>
    <lineage>
        <taxon>Bacteria</taxon>
        <taxon>Pseudomonadati</taxon>
        <taxon>Pseudomonadota</taxon>
        <taxon>Alphaproteobacteria</taxon>
        <taxon>Hyphomicrobiales</taxon>
        <taxon>Brucellaceae</taxon>
        <taxon>Brucella/Ochrobactrum group</taxon>
        <taxon>Ochrobactrum</taxon>
    </lineage>
</organism>
<evidence type="ECO:0000313" key="2">
    <source>
        <dbReference type="EMBL" id="ASV84559.1"/>
    </source>
</evidence>
<dbReference type="EMBL" id="CP022603">
    <property type="protein sequence ID" value="ASV84559.1"/>
    <property type="molecule type" value="Genomic_DNA"/>
</dbReference>
<evidence type="ECO:0000313" key="3">
    <source>
        <dbReference type="EMBL" id="ASV88266.1"/>
    </source>
</evidence>
<dbReference type="KEGG" id="och:CES85_3806"/>